<dbReference type="RefSeq" id="WP_174207670.1">
    <property type="nucleotide sequence ID" value="NZ_JABUMX010000001.1"/>
</dbReference>
<feature type="domain" description="HTH lysR-type" evidence="5">
    <location>
        <begin position="1"/>
        <end position="59"/>
    </location>
</feature>
<evidence type="ECO:0000256" key="1">
    <source>
        <dbReference type="ARBA" id="ARBA00009437"/>
    </source>
</evidence>
<dbReference type="PANTHER" id="PTHR30537">
    <property type="entry name" value="HTH-TYPE TRANSCRIPTIONAL REGULATOR"/>
    <property type="match status" value="1"/>
</dbReference>
<dbReference type="InterPro" id="IPR058163">
    <property type="entry name" value="LysR-type_TF_proteobact-type"/>
</dbReference>
<evidence type="ECO:0000259" key="5">
    <source>
        <dbReference type="PROSITE" id="PS50931"/>
    </source>
</evidence>
<dbReference type="InterPro" id="IPR005119">
    <property type="entry name" value="LysR_subst-bd"/>
</dbReference>
<sequence>MDRFAAMKTFVRVAELGTLSAAARELGLTQPAVSQQVMGLERHLNAQLLHRSTRRLALTEAGEAYYREVRAILQSVDEAEESVATATIGLRGSLRVHGPVGFGQMHLSPAVIEFQRLHPDLVIELVLDDRIADVIAEGVDVAIRLGELKSSGLIARKLATFERILVASPGYLAEHGTPQSPDDLIHHRHVRFAWTPLGEAIPLIGPAGPVTVPVRSTFLANNAFVLNDALCAGLGIGGAQVPLVKAHLDNGRLVRVLPDHAYAPLDIHAVYATSRFVPRRVRAFIDHLSTSMARIEGLHMIHKPD</sequence>
<dbReference type="Gene3D" id="3.40.190.290">
    <property type="match status" value="1"/>
</dbReference>
<dbReference type="GO" id="GO:0003700">
    <property type="term" value="F:DNA-binding transcription factor activity"/>
    <property type="evidence" value="ECO:0007669"/>
    <property type="project" value="InterPro"/>
</dbReference>
<dbReference type="Pfam" id="PF03466">
    <property type="entry name" value="LysR_substrate"/>
    <property type="match status" value="1"/>
</dbReference>
<evidence type="ECO:0000313" key="6">
    <source>
        <dbReference type="EMBL" id="NTS30409.1"/>
    </source>
</evidence>
<dbReference type="PRINTS" id="PR00039">
    <property type="entry name" value="HTHLYSR"/>
</dbReference>
<comment type="similarity">
    <text evidence="1">Belongs to the LysR transcriptional regulatory family.</text>
</comment>
<dbReference type="SUPFAM" id="SSF46785">
    <property type="entry name" value="Winged helix' DNA-binding domain"/>
    <property type="match status" value="1"/>
</dbReference>
<dbReference type="SUPFAM" id="SSF53850">
    <property type="entry name" value="Periplasmic binding protein-like II"/>
    <property type="match status" value="1"/>
</dbReference>
<reference evidence="6 7" key="1">
    <citation type="submission" date="2020-05" db="EMBL/GenBank/DDBJ databases">
        <authorList>
            <person name="Kim M.K."/>
        </authorList>
    </citation>
    <scope>NUCLEOTIDE SEQUENCE [LARGE SCALE GENOMIC DNA]</scope>
    <source>
        <strain evidence="6 7">BT25</strain>
    </source>
</reference>
<evidence type="ECO:0000256" key="3">
    <source>
        <dbReference type="ARBA" id="ARBA00023125"/>
    </source>
</evidence>
<dbReference type="InterPro" id="IPR036390">
    <property type="entry name" value="WH_DNA-bd_sf"/>
</dbReference>
<gene>
    <name evidence="6" type="ORF">HQ945_04005</name>
</gene>
<dbReference type="FunFam" id="1.10.10.10:FF:000001">
    <property type="entry name" value="LysR family transcriptional regulator"/>
    <property type="match status" value="1"/>
</dbReference>
<dbReference type="EMBL" id="JABUMX010000001">
    <property type="protein sequence ID" value="NTS30409.1"/>
    <property type="molecule type" value="Genomic_DNA"/>
</dbReference>
<comment type="caution">
    <text evidence="6">The sequence shown here is derived from an EMBL/GenBank/DDBJ whole genome shotgun (WGS) entry which is preliminary data.</text>
</comment>
<organism evidence="6 7">
    <name type="scientific">Phyllobacterium pellucidum</name>
    <dbReference type="NCBI Taxonomy" id="2740464"/>
    <lineage>
        <taxon>Bacteria</taxon>
        <taxon>Pseudomonadati</taxon>
        <taxon>Pseudomonadota</taxon>
        <taxon>Alphaproteobacteria</taxon>
        <taxon>Hyphomicrobiales</taxon>
        <taxon>Phyllobacteriaceae</taxon>
        <taxon>Phyllobacterium</taxon>
    </lineage>
</organism>
<protein>
    <submittedName>
        <fullName evidence="6">LysR family transcriptional regulator</fullName>
    </submittedName>
</protein>
<accession>A0A849VNS7</accession>
<evidence type="ECO:0000313" key="7">
    <source>
        <dbReference type="Proteomes" id="UP000550508"/>
    </source>
</evidence>
<evidence type="ECO:0000256" key="4">
    <source>
        <dbReference type="ARBA" id="ARBA00023163"/>
    </source>
</evidence>
<dbReference type="PANTHER" id="PTHR30537:SF5">
    <property type="entry name" value="HTH-TYPE TRANSCRIPTIONAL ACTIVATOR TTDR-RELATED"/>
    <property type="match status" value="1"/>
</dbReference>
<dbReference type="InterPro" id="IPR000847">
    <property type="entry name" value="LysR_HTH_N"/>
</dbReference>
<dbReference type="Gene3D" id="1.10.10.10">
    <property type="entry name" value="Winged helix-like DNA-binding domain superfamily/Winged helix DNA-binding domain"/>
    <property type="match status" value="1"/>
</dbReference>
<name>A0A849VNS7_9HYPH</name>
<keyword evidence="2" id="KW-0805">Transcription regulation</keyword>
<dbReference type="CDD" id="cd08422">
    <property type="entry name" value="PBP2_CrgA_like"/>
    <property type="match status" value="1"/>
</dbReference>
<evidence type="ECO:0000256" key="2">
    <source>
        <dbReference type="ARBA" id="ARBA00023015"/>
    </source>
</evidence>
<dbReference type="AlphaFoldDB" id="A0A849VNS7"/>
<keyword evidence="7" id="KW-1185">Reference proteome</keyword>
<dbReference type="Proteomes" id="UP000550508">
    <property type="component" value="Unassembled WGS sequence"/>
</dbReference>
<proteinExistence type="inferred from homology"/>
<dbReference type="InterPro" id="IPR036388">
    <property type="entry name" value="WH-like_DNA-bd_sf"/>
</dbReference>
<dbReference type="Pfam" id="PF00126">
    <property type="entry name" value="HTH_1"/>
    <property type="match status" value="1"/>
</dbReference>
<keyword evidence="3" id="KW-0238">DNA-binding</keyword>
<dbReference type="GO" id="GO:0003677">
    <property type="term" value="F:DNA binding"/>
    <property type="evidence" value="ECO:0007669"/>
    <property type="project" value="UniProtKB-KW"/>
</dbReference>
<dbReference type="PROSITE" id="PS50931">
    <property type="entry name" value="HTH_LYSR"/>
    <property type="match status" value="1"/>
</dbReference>
<keyword evidence="4" id="KW-0804">Transcription</keyword>